<evidence type="ECO:0000256" key="1">
    <source>
        <dbReference type="SAM" id="Phobius"/>
    </source>
</evidence>
<comment type="caution">
    <text evidence="2">The sequence shown here is derived from an EMBL/GenBank/DDBJ whole genome shotgun (WGS) entry which is preliminary data.</text>
</comment>
<accession>A0A4R6ITI4</accession>
<protein>
    <recommendedName>
        <fullName evidence="4">Potassium transporter KefB</fullName>
    </recommendedName>
</protein>
<keyword evidence="1" id="KW-1133">Transmembrane helix</keyword>
<keyword evidence="1" id="KW-0812">Transmembrane</keyword>
<dbReference type="EMBL" id="SNWP01000012">
    <property type="protein sequence ID" value="TDO25850.1"/>
    <property type="molecule type" value="Genomic_DNA"/>
</dbReference>
<feature type="transmembrane region" description="Helical" evidence="1">
    <location>
        <begin position="20"/>
        <end position="38"/>
    </location>
</feature>
<dbReference type="Proteomes" id="UP000295741">
    <property type="component" value="Unassembled WGS sequence"/>
</dbReference>
<evidence type="ECO:0000313" key="3">
    <source>
        <dbReference type="Proteomes" id="UP000295741"/>
    </source>
</evidence>
<dbReference type="AlphaFoldDB" id="A0A4R6ITI4"/>
<dbReference type="RefSeq" id="WP_133475337.1">
    <property type="nucleotide sequence ID" value="NZ_SNWP01000012.1"/>
</dbReference>
<gene>
    <name evidence="2" type="ORF">BC659_2774</name>
</gene>
<keyword evidence="3" id="KW-1185">Reference proteome</keyword>
<name>A0A4R6ITI4_9BACT</name>
<dbReference type="OrthoDB" id="770034at2"/>
<proteinExistence type="predicted"/>
<evidence type="ECO:0000313" key="2">
    <source>
        <dbReference type="EMBL" id="TDO25850.1"/>
    </source>
</evidence>
<feature type="transmembrane region" description="Helical" evidence="1">
    <location>
        <begin position="83"/>
        <end position="105"/>
    </location>
</feature>
<reference evidence="2 3" key="1">
    <citation type="submission" date="2019-03" db="EMBL/GenBank/DDBJ databases">
        <title>Genomic Encyclopedia of Archaeal and Bacterial Type Strains, Phase II (KMG-II): from individual species to whole genera.</title>
        <authorList>
            <person name="Goeker M."/>
        </authorList>
    </citation>
    <scope>NUCLEOTIDE SEQUENCE [LARGE SCALE GENOMIC DNA]</scope>
    <source>
        <strain evidence="2 3">DSM 28323</strain>
    </source>
</reference>
<evidence type="ECO:0008006" key="4">
    <source>
        <dbReference type="Google" id="ProtNLM"/>
    </source>
</evidence>
<keyword evidence="1" id="KW-0472">Membrane</keyword>
<organism evidence="2 3">
    <name type="scientific">Sediminibacterium goheungense</name>
    <dbReference type="NCBI Taxonomy" id="1086393"/>
    <lineage>
        <taxon>Bacteria</taxon>
        <taxon>Pseudomonadati</taxon>
        <taxon>Bacteroidota</taxon>
        <taxon>Chitinophagia</taxon>
        <taxon>Chitinophagales</taxon>
        <taxon>Chitinophagaceae</taxon>
        <taxon>Sediminibacterium</taxon>
    </lineage>
</organism>
<feature type="transmembrane region" description="Helical" evidence="1">
    <location>
        <begin position="50"/>
        <end position="71"/>
    </location>
</feature>
<sequence>MLTSEKINPTTYPGHLLHRVLLGAGLGLAVISFFLLMVKNPDPSWPKHWMIRPLVIVPLAVAGAGLCFHFLDKYRYEKGWNKILITLLGIIGHLIALWLGMVVGLDGTLWN</sequence>